<sequence>MKINEDLLTTAESSPSGQDDEDNVTASPPPSAKSSTSLFADEDDLDLLDDDDEVPLAKRVKLFSGRSESARQPNPSVAELTPPRRTVVAKVPVSTVNPSVGAFAPSTARDHPIFATVDTVADFTDQFTRLESENAQLRKAIKTLVDQVLEAKRLTADAQNENTLLKDELKKLKKKMNDEQEPRREAAIAVDEKEGALRESISSLLSSELEKLSKALPVDANECLVNLEPYKRSTVICASQLLKLLDEEKNKASSKAAPDSSSGQP</sequence>
<feature type="region of interest" description="Disordered" evidence="2">
    <location>
        <begin position="1"/>
        <end position="51"/>
    </location>
</feature>
<reference evidence="3" key="1">
    <citation type="submission" date="2023-07" db="EMBL/GenBank/DDBJ databases">
        <title>A chromosome-level genome assembly of Lolium multiflorum.</title>
        <authorList>
            <person name="Chen Y."/>
            <person name="Copetti D."/>
            <person name="Kolliker R."/>
            <person name="Studer B."/>
        </authorList>
    </citation>
    <scope>NUCLEOTIDE SEQUENCE</scope>
    <source>
        <strain evidence="3">02402/16</strain>
        <tissue evidence="3">Leaf</tissue>
    </source>
</reference>
<accession>A0AAD8RC58</accession>
<keyword evidence="1" id="KW-0175">Coiled coil</keyword>
<evidence type="ECO:0000256" key="2">
    <source>
        <dbReference type="SAM" id="MobiDB-lite"/>
    </source>
</evidence>
<protein>
    <submittedName>
        <fullName evidence="3">Uncharacterized protein</fullName>
    </submittedName>
</protein>
<organism evidence="3 4">
    <name type="scientific">Lolium multiflorum</name>
    <name type="common">Italian ryegrass</name>
    <name type="synonym">Lolium perenne subsp. multiflorum</name>
    <dbReference type="NCBI Taxonomy" id="4521"/>
    <lineage>
        <taxon>Eukaryota</taxon>
        <taxon>Viridiplantae</taxon>
        <taxon>Streptophyta</taxon>
        <taxon>Embryophyta</taxon>
        <taxon>Tracheophyta</taxon>
        <taxon>Spermatophyta</taxon>
        <taxon>Magnoliopsida</taxon>
        <taxon>Liliopsida</taxon>
        <taxon>Poales</taxon>
        <taxon>Poaceae</taxon>
        <taxon>BOP clade</taxon>
        <taxon>Pooideae</taxon>
        <taxon>Poodae</taxon>
        <taxon>Poeae</taxon>
        <taxon>Poeae Chloroplast Group 2 (Poeae type)</taxon>
        <taxon>Loliodinae</taxon>
        <taxon>Loliinae</taxon>
        <taxon>Lolium</taxon>
    </lineage>
</organism>
<comment type="caution">
    <text evidence="3">The sequence shown here is derived from an EMBL/GenBank/DDBJ whole genome shotgun (WGS) entry which is preliminary data.</text>
</comment>
<evidence type="ECO:0000313" key="4">
    <source>
        <dbReference type="Proteomes" id="UP001231189"/>
    </source>
</evidence>
<evidence type="ECO:0000313" key="3">
    <source>
        <dbReference type="EMBL" id="KAK1616618.1"/>
    </source>
</evidence>
<feature type="coiled-coil region" evidence="1">
    <location>
        <begin position="120"/>
        <end position="175"/>
    </location>
</feature>
<keyword evidence="4" id="KW-1185">Reference proteome</keyword>
<gene>
    <name evidence="3" type="ORF">QYE76_022135</name>
</gene>
<dbReference type="EMBL" id="JAUUTY010000006">
    <property type="protein sequence ID" value="KAK1616618.1"/>
    <property type="molecule type" value="Genomic_DNA"/>
</dbReference>
<evidence type="ECO:0000256" key="1">
    <source>
        <dbReference type="SAM" id="Coils"/>
    </source>
</evidence>
<proteinExistence type="predicted"/>
<dbReference type="Proteomes" id="UP001231189">
    <property type="component" value="Unassembled WGS sequence"/>
</dbReference>
<dbReference type="AlphaFoldDB" id="A0AAD8RC58"/>
<name>A0AAD8RC58_LOLMU</name>
<feature type="compositionally biased region" description="Acidic residues" evidence="2">
    <location>
        <begin position="40"/>
        <end position="51"/>
    </location>
</feature>